<evidence type="ECO:0000313" key="5">
    <source>
        <dbReference type="Proteomes" id="UP000006352"/>
    </source>
</evidence>
<protein>
    <recommendedName>
        <fullName evidence="3">Homeobox domain-containing protein</fullName>
    </recommendedName>
</protein>
<dbReference type="InterPro" id="IPR001356">
    <property type="entry name" value="HD"/>
</dbReference>
<keyword evidence="5" id="KW-1185">Reference proteome</keyword>
<comment type="subcellular location">
    <subcellularLocation>
        <location evidence="1">Nucleus</location>
    </subcellularLocation>
</comment>
<dbReference type="Gene3D" id="1.10.10.60">
    <property type="entry name" value="Homeodomain-like"/>
    <property type="match status" value="1"/>
</dbReference>
<name>J4IAE2_9APHY</name>
<dbReference type="GO" id="GO:0005634">
    <property type="term" value="C:nucleus"/>
    <property type="evidence" value="ECO:0007669"/>
    <property type="project" value="UniProtKB-SubCell"/>
</dbReference>
<dbReference type="PROSITE" id="PS50071">
    <property type="entry name" value="HOMEOBOX_2"/>
    <property type="match status" value="1"/>
</dbReference>
<feature type="domain" description="Homeobox" evidence="3">
    <location>
        <begin position="98"/>
        <end position="168"/>
    </location>
</feature>
<sequence length="240" mass="27460">MSVLTPSTSYLLESTICPTSLICRKDGHLISHDRRFHSYPEKVQEVAVIMSLMLVGGNSSTVISQSSNRPSTVSIKAEQSKSERARRQVAQKAHDAMRKKWKARALKVSSAERTIANWFQSAVMAWAYAEVTPYPDDVWTDLLSIAVNRTPRQVRNWFSDKRQMDARQEPRLEMPSNRDMRLIKVDNRLMRVRPGVLRMFDIAEDTWTDLQFETALEAFARTQEAKKGDLEDEHGSCKTA</sequence>
<gene>
    <name evidence="4" type="ORF">FIBRA_04864</name>
</gene>
<dbReference type="SUPFAM" id="SSF46689">
    <property type="entry name" value="Homeodomain-like"/>
    <property type="match status" value="1"/>
</dbReference>
<feature type="region of interest" description="Disordered" evidence="2">
    <location>
        <begin position="63"/>
        <end position="85"/>
    </location>
</feature>
<dbReference type="OrthoDB" id="2963517at2759"/>
<evidence type="ECO:0000259" key="3">
    <source>
        <dbReference type="PROSITE" id="PS50071"/>
    </source>
</evidence>
<dbReference type="CDD" id="cd00086">
    <property type="entry name" value="homeodomain"/>
    <property type="match status" value="1"/>
</dbReference>
<keyword evidence="1" id="KW-0539">Nucleus</keyword>
<dbReference type="InterPro" id="IPR009057">
    <property type="entry name" value="Homeodomain-like_sf"/>
</dbReference>
<keyword evidence="1" id="KW-0238">DNA-binding</keyword>
<accession>J4IAE2</accession>
<keyword evidence="1" id="KW-0371">Homeobox</keyword>
<feature type="compositionally biased region" description="Polar residues" evidence="2">
    <location>
        <begin position="63"/>
        <end position="74"/>
    </location>
</feature>
<dbReference type="AlphaFoldDB" id="J4IAE2"/>
<proteinExistence type="predicted"/>
<evidence type="ECO:0000256" key="1">
    <source>
        <dbReference type="PROSITE-ProRule" id="PRU00108"/>
    </source>
</evidence>
<evidence type="ECO:0000313" key="4">
    <source>
        <dbReference type="EMBL" id="CCM02756.1"/>
    </source>
</evidence>
<dbReference type="HOGENOM" id="CLU_1156407_0_0_1"/>
<dbReference type="GeneID" id="24097667"/>
<dbReference type="InParanoid" id="J4IAE2"/>
<dbReference type="RefSeq" id="XP_012182039.1">
    <property type="nucleotide sequence ID" value="XM_012326649.1"/>
</dbReference>
<reference evidence="4 5" key="1">
    <citation type="journal article" date="2012" name="Appl. Environ. Microbiol.">
        <title>Short-read sequencing for genomic analysis of the brown rot fungus Fibroporia radiculosa.</title>
        <authorList>
            <person name="Tang J.D."/>
            <person name="Perkins A.D."/>
            <person name="Sonstegard T.S."/>
            <person name="Schroeder S.G."/>
            <person name="Burgess S.C."/>
            <person name="Diehl S.V."/>
        </authorList>
    </citation>
    <scope>NUCLEOTIDE SEQUENCE [LARGE SCALE GENOMIC DNA]</scope>
    <source>
        <strain evidence="4 5">TFFH 294</strain>
    </source>
</reference>
<dbReference type="Proteomes" id="UP000006352">
    <property type="component" value="Unassembled WGS sequence"/>
</dbReference>
<feature type="DNA-binding region" description="Homeobox" evidence="1">
    <location>
        <begin position="100"/>
        <end position="169"/>
    </location>
</feature>
<dbReference type="EMBL" id="HE797091">
    <property type="protein sequence ID" value="CCM02756.1"/>
    <property type="molecule type" value="Genomic_DNA"/>
</dbReference>
<evidence type="ECO:0000256" key="2">
    <source>
        <dbReference type="SAM" id="MobiDB-lite"/>
    </source>
</evidence>
<organism evidence="4 5">
    <name type="scientific">Fibroporia radiculosa</name>
    <dbReference type="NCBI Taxonomy" id="599839"/>
    <lineage>
        <taxon>Eukaryota</taxon>
        <taxon>Fungi</taxon>
        <taxon>Dikarya</taxon>
        <taxon>Basidiomycota</taxon>
        <taxon>Agaricomycotina</taxon>
        <taxon>Agaricomycetes</taxon>
        <taxon>Polyporales</taxon>
        <taxon>Fibroporiaceae</taxon>
        <taxon>Fibroporia</taxon>
    </lineage>
</organism>
<dbReference type="GO" id="GO:0003677">
    <property type="term" value="F:DNA binding"/>
    <property type="evidence" value="ECO:0007669"/>
    <property type="project" value="UniProtKB-UniRule"/>
</dbReference>